<dbReference type="EMBL" id="JAWSTH010000058">
    <property type="protein sequence ID" value="MDW5596548.1"/>
    <property type="molecule type" value="Genomic_DNA"/>
</dbReference>
<comment type="caution">
    <text evidence="2">The sequence shown here is derived from an EMBL/GenBank/DDBJ whole genome shotgun (WGS) entry which is preliminary data.</text>
</comment>
<dbReference type="SUPFAM" id="SSF56112">
    <property type="entry name" value="Protein kinase-like (PK-like)"/>
    <property type="match status" value="1"/>
</dbReference>
<evidence type="ECO:0000259" key="1">
    <source>
        <dbReference type="Pfam" id="PF01636"/>
    </source>
</evidence>
<keyword evidence="3" id="KW-1185">Reference proteome</keyword>
<dbReference type="RefSeq" id="WP_318598983.1">
    <property type="nucleotide sequence ID" value="NZ_JAWSTH010000058.1"/>
</dbReference>
<dbReference type="PANTHER" id="PTHR47829">
    <property type="entry name" value="HYDROLASE, PUTATIVE (AFU_ORTHOLOGUE AFUA_1G12880)-RELATED"/>
    <property type="match status" value="1"/>
</dbReference>
<proteinExistence type="predicted"/>
<reference evidence="2 3" key="2">
    <citation type="submission" date="2023-10" db="EMBL/GenBank/DDBJ databases">
        <authorList>
            <person name="Han X.F."/>
        </authorList>
    </citation>
    <scope>NUCLEOTIDE SEQUENCE [LARGE SCALE GENOMIC DNA]</scope>
    <source>
        <strain evidence="2 3">KCTC 39840</strain>
    </source>
</reference>
<accession>A0ABU4HTE8</accession>
<dbReference type="InterPro" id="IPR052898">
    <property type="entry name" value="ACAD10-like"/>
</dbReference>
<dbReference type="Gene3D" id="3.90.1200.10">
    <property type="match status" value="1"/>
</dbReference>
<sequence>MSGGLAADDVAATWAHAGGPGRRPPLVVLDTLAAFLDAHAIGEPGALLRIAPLGDGHSNVTLTVQRGATRVVLRRPPRGELPPSAHDVLREADILRALAGTGVPVPAVLATSDDRAVIGVPFVVLAEIDGVAIGDAVPAALDDPAQRRRIGLAFVDALAAVHAVDWRATALAGSARPDGYLARQLRRFGALWERQRTRSLPEMEAVATWLERELPPSGPPAIVHGDARLGNALFAVDAPARLVALLDWEMATIGDPLADLGYLCAQWVDPGEPIDGMAALSAVTAQPGFPRRDELVARYAERSGRSLEQLRWYVVLALWKSAVFMEGNYARALAGDSDDPFLRGFGAGVPDLARRALALTEGAVDVTEPAR</sequence>
<evidence type="ECO:0000313" key="2">
    <source>
        <dbReference type="EMBL" id="MDW5596548.1"/>
    </source>
</evidence>
<feature type="domain" description="Aminoglycoside phosphotransferase" evidence="1">
    <location>
        <begin position="50"/>
        <end position="279"/>
    </location>
</feature>
<dbReference type="CDD" id="cd05154">
    <property type="entry name" value="ACAD10_11_N-like"/>
    <property type="match status" value="1"/>
</dbReference>
<evidence type="ECO:0000313" key="3">
    <source>
        <dbReference type="Proteomes" id="UP001284601"/>
    </source>
</evidence>
<organism evidence="2 3">
    <name type="scientific">Conexibacter stalactiti</name>
    <dbReference type="NCBI Taxonomy" id="1940611"/>
    <lineage>
        <taxon>Bacteria</taxon>
        <taxon>Bacillati</taxon>
        <taxon>Actinomycetota</taxon>
        <taxon>Thermoleophilia</taxon>
        <taxon>Solirubrobacterales</taxon>
        <taxon>Conexibacteraceae</taxon>
        <taxon>Conexibacter</taxon>
    </lineage>
</organism>
<dbReference type="InterPro" id="IPR002575">
    <property type="entry name" value="Aminoglycoside_PTrfase"/>
</dbReference>
<reference evidence="3" key="1">
    <citation type="submission" date="2023-07" db="EMBL/GenBank/DDBJ databases">
        <title>Conexibacter stalactiti sp. nov., isolated from stalactites in a lava cave and emended description of the genus Conexibacter.</title>
        <authorList>
            <person name="Lee S.D."/>
        </authorList>
    </citation>
    <scope>NUCLEOTIDE SEQUENCE [LARGE SCALE GENOMIC DNA]</scope>
    <source>
        <strain evidence="3">KCTC 39840</strain>
    </source>
</reference>
<dbReference type="InterPro" id="IPR011009">
    <property type="entry name" value="Kinase-like_dom_sf"/>
</dbReference>
<dbReference type="Gene3D" id="3.30.200.20">
    <property type="entry name" value="Phosphorylase Kinase, domain 1"/>
    <property type="match status" value="1"/>
</dbReference>
<dbReference type="PANTHER" id="PTHR47829:SF1">
    <property type="entry name" value="HAD FAMILY PHOSPHATASE"/>
    <property type="match status" value="1"/>
</dbReference>
<name>A0ABU4HTE8_9ACTN</name>
<dbReference type="Proteomes" id="UP001284601">
    <property type="component" value="Unassembled WGS sequence"/>
</dbReference>
<dbReference type="Pfam" id="PF01636">
    <property type="entry name" value="APH"/>
    <property type="match status" value="1"/>
</dbReference>
<gene>
    <name evidence="2" type="ORF">R7226_19530</name>
</gene>
<protein>
    <submittedName>
        <fullName evidence="2">Phosphotransferase family protein</fullName>
    </submittedName>
</protein>
<dbReference type="InterPro" id="IPR041726">
    <property type="entry name" value="ACAD10_11_N"/>
</dbReference>